<protein>
    <submittedName>
        <fullName evidence="2">Uncharacterized protein</fullName>
    </submittedName>
</protein>
<comment type="caution">
    <text evidence="2">The sequence shown here is derived from an EMBL/GenBank/DDBJ whole genome shotgun (WGS) entry which is preliminary data.</text>
</comment>
<dbReference type="AlphaFoldDB" id="A0A699XLA9"/>
<evidence type="ECO:0000313" key="2">
    <source>
        <dbReference type="EMBL" id="GFD60802.1"/>
    </source>
</evidence>
<feature type="compositionally biased region" description="Polar residues" evidence="1">
    <location>
        <begin position="48"/>
        <end position="59"/>
    </location>
</feature>
<sequence>PRVYSAMEIDAADIITTMQNSRGPLKPRESDGEYAPLVAAAEERRRATQSPAVQPSQDDLPTPMEL</sequence>
<organism evidence="2">
    <name type="scientific">Tanacetum cinerariifolium</name>
    <name type="common">Dalmatian daisy</name>
    <name type="synonym">Chrysanthemum cinerariifolium</name>
    <dbReference type="NCBI Taxonomy" id="118510"/>
    <lineage>
        <taxon>Eukaryota</taxon>
        <taxon>Viridiplantae</taxon>
        <taxon>Streptophyta</taxon>
        <taxon>Embryophyta</taxon>
        <taxon>Tracheophyta</taxon>
        <taxon>Spermatophyta</taxon>
        <taxon>Magnoliopsida</taxon>
        <taxon>eudicotyledons</taxon>
        <taxon>Gunneridae</taxon>
        <taxon>Pentapetalae</taxon>
        <taxon>asterids</taxon>
        <taxon>campanulids</taxon>
        <taxon>Asterales</taxon>
        <taxon>Asteraceae</taxon>
        <taxon>Asteroideae</taxon>
        <taxon>Anthemideae</taxon>
        <taxon>Anthemidinae</taxon>
        <taxon>Tanacetum</taxon>
    </lineage>
</organism>
<evidence type="ECO:0000256" key="1">
    <source>
        <dbReference type="SAM" id="MobiDB-lite"/>
    </source>
</evidence>
<dbReference type="EMBL" id="BKCJ011882777">
    <property type="protein sequence ID" value="GFD60802.1"/>
    <property type="molecule type" value="Genomic_DNA"/>
</dbReference>
<feature type="region of interest" description="Disordered" evidence="1">
    <location>
        <begin position="42"/>
        <end position="66"/>
    </location>
</feature>
<name>A0A699XLA9_TANCI</name>
<feature type="non-terminal residue" evidence="2">
    <location>
        <position position="1"/>
    </location>
</feature>
<proteinExistence type="predicted"/>
<gene>
    <name evidence="2" type="ORF">Tci_932771</name>
</gene>
<accession>A0A699XLA9</accession>
<reference evidence="2" key="1">
    <citation type="journal article" date="2019" name="Sci. Rep.">
        <title>Draft genome of Tanacetum cinerariifolium, the natural source of mosquito coil.</title>
        <authorList>
            <person name="Yamashiro T."/>
            <person name="Shiraishi A."/>
            <person name="Satake H."/>
            <person name="Nakayama K."/>
        </authorList>
    </citation>
    <scope>NUCLEOTIDE SEQUENCE</scope>
</reference>